<protein>
    <submittedName>
        <fullName evidence="3">OST-HTH/LOTUS domain-containing protein</fullName>
    </submittedName>
</protein>
<dbReference type="EMBL" id="FOZV01000003">
    <property type="protein sequence ID" value="SFS52723.1"/>
    <property type="molecule type" value="Genomic_DNA"/>
</dbReference>
<sequence>MPADPAKAPRLAVLIDAENASPKIAEALFTEIATLGEASARRIYGDFASAQIQGWTRVLARFAIQPQQNFANTKGKNSGDIALVIDAMDLLHSGRFDGFCLVSSDADFTRLASRIREEGVDVYGFGERKTPESFRQACTRFIYTENLSLPAAETTDEAAAPKRGRRGAAGPASSAARSEPAAAAAGKRPPSEAARLIATVIADMDEDGDGWVNAGGIANRLRNAYPDFDQRTYGYAKLSDLIRATGRFDVQTGSGGQMRVRDKA</sequence>
<keyword evidence="4" id="KW-1185">Reference proteome</keyword>
<evidence type="ECO:0000259" key="2">
    <source>
        <dbReference type="PROSITE" id="PS51644"/>
    </source>
</evidence>
<dbReference type="InterPro" id="IPR041966">
    <property type="entry name" value="LOTUS-like"/>
</dbReference>
<dbReference type="Gene3D" id="3.30.420.610">
    <property type="entry name" value="LOTUS domain-like"/>
    <property type="match status" value="1"/>
</dbReference>
<dbReference type="CDD" id="cd10146">
    <property type="entry name" value="LabA_like_C"/>
    <property type="match status" value="1"/>
</dbReference>
<proteinExistence type="predicted"/>
<name>A0A1I6QJP6_9CAUL</name>
<dbReference type="AlphaFoldDB" id="A0A1I6QJP6"/>
<dbReference type="STRING" id="871741.SAMN05192570_1897"/>
<feature type="compositionally biased region" description="Low complexity" evidence="1">
    <location>
        <begin position="168"/>
        <end position="190"/>
    </location>
</feature>
<dbReference type="InterPro" id="IPR021139">
    <property type="entry name" value="NYN"/>
</dbReference>
<dbReference type="GO" id="GO:0004540">
    <property type="term" value="F:RNA nuclease activity"/>
    <property type="evidence" value="ECO:0007669"/>
    <property type="project" value="InterPro"/>
</dbReference>
<evidence type="ECO:0000313" key="4">
    <source>
        <dbReference type="Proteomes" id="UP000198788"/>
    </source>
</evidence>
<dbReference type="Pfam" id="PF12872">
    <property type="entry name" value="OST-HTH"/>
    <property type="match status" value="1"/>
</dbReference>
<gene>
    <name evidence="3" type="ORF">SAMN05192570_1897</name>
</gene>
<dbReference type="InterPro" id="IPR025605">
    <property type="entry name" value="OST-HTH/LOTUS_dom"/>
</dbReference>
<dbReference type="Gene3D" id="3.40.50.1010">
    <property type="entry name" value="5'-nuclease"/>
    <property type="match status" value="1"/>
</dbReference>
<evidence type="ECO:0000313" key="3">
    <source>
        <dbReference type="EMBL" id="SFS52723.1"/>
    </source>
</evidence>
<feature type="region of interest" description="Disordered" evidence="1">
    <location>
        <begin position="153"/>
        <end position="190"/>
    </location>
</feature>
<accession>A0A1I6QJP6</accession>
<dbReference type="CDD" id="cd11297">
    <property type="entry name" value="PIN_LabA-like_N_1"/>
    <property type="match status" value="1"/>
</dbReference>
<evidence type="ECO:0000256" key="1">
    <source>
        <dbReference type="SAM" id="MobiDB-lite"/>
    </source>
</evidence>
<dbReference type="Pfam" id="PF01936">
    <property type="entry name" value="NYN"/>
    <property type="match status" value="1"/>
</dbReference>
<dbReference type="PANTHER" id="PTHR35811">
    <property type="entry name" value="SLR1870 PROTEIN"/>
    <property type="match status" value="1"/>
</dbReference>
<organism evidence="3 4">
    <name type="scientific">Brevundimonas viscosa</name>
    <dbReference type="NCBI Taxonomy" id="871741"/>
    <lineage>
        <taxon>Bacteria</taxon>
        <taxon>Pseudomonadati</taxon>
        <taxon>Pseudomonadota</taxon>
        <taxon>Alphaproteobacteria</taxon>
        <taxon>Caulobacterales</taxon>
        <taxon>Caulobacteraceae</taxon>
        <taxon>Brevundimonas</taxon>
    </lineage>
</organism>
<dbReference type="Proteomes" id="UP000198788">
    <property type="component" value="Unassembled WGS sequence"/>
</dbReference>
<dbReference type="RefSeq" id="WP_092309434.1">
    <property type="nucleotide sequence ID" value="NZ_FOZV01000003.1"/>
</dbReference>
<reference evidence="4" key="1">
    <citation type="submission" date="2016-10" db="EMBL/GenBank/DDBJ databases">
        <authorList>
            <person name="Varghese N."/>
            <person name="Submissions S."/>
        </authorList>
    </citation>
    <scope>NUCLEOTIDE SEQUENCE [LARGE SCALE GENOMIC DNA]</scope>
    <source>
        <strain evidence="4">CGMCC 1.10683</strain>
    </source>
</reference>
<dbReference type="PANTHER" id="PTHR35811:SF1">
    <property type="entry name" value="HTH OST-TYPE DOMAIN-CONTAINING PROTEIN"/>
    <property type="match status" value="1"/>
</dbReference>
<dbReference type="PROSITE" id="PS51644">
    <property type="entry name" value="HTH_OST"/>
    <property type="match status" value="1"/>
</dbReference>
<feature type="domain" description="HTH OST-type" evidence="2">
    <location>
        <begin position="189"/>
        <end position="264"/>
    </location>
</feature>
<dbReference type="OrthoDB" id="9783963at2"/>